<organism evidence="7 8">
    <name type="scientific">Mya arenaria</name>
    <name type="common">Soft-shell clam</name>
    <dbReference type="NCBI Taxonomy" id="6604"/>
    <lineage>
        <taxon>Eukaryota</taxon>
        <taxon>Metazoa</taxon>
        <taxon>Spiralia</taxon>
        <taxon>Lophotrochozoa</taxon>
        <taxon>Mollusca</taxon>
        <taxon>Bivalvia</taxon>
        <taxon>Autobranchia</taxon>
        <taxon>Heteroconchia</taxon>
        <taxon>Euheterodonta</taxon>
        <taxon>Imparidentia</taxon>
        <taxon>Neoheterodontei</taxon>
        <taxon>Myida</taxon>
        <taxon>Myoidea</taxon>
        <taxon>Myidae</taxon>
        <taxon>Mya</taxon>
    </lineage>
</organism>
<dbReference type="Gene3D" id="3.30.40.10">
    <property type="entry name" value="Zinc/RING finger domain, C3HC4 (zinc finger)"/>
    <property type="match status" value="1"/>
</dbReference>
<gene>
    <name evidence="7" type="ORF">MAR_018064</name>
</gene>
<dbReference type="PANTHER" id="PTHR10044">
    <property type="entry name" value="INHIBITOR OF APOPTOSIS"/>
    <property type="match status" value="1"/>
</dbReference>
<keyword evidence="3" id="KW-0862">Zinc</keyword>
<sequence length="208" mass="23942">MAQRLGTFNEWPQSTGQLPQSLAEAGLFFTGINDLCRCFTCDGGLQRWDRDDDPWLEHTRWFPHCSYVREMKGQEYIDMVQVAAQRAQLEEEESVVVRGLTNLDFQNTDPSQRTLRFTADELVQILAGRQERGEPIPDDDTDPEEQDPMEENKRLKGILKCIMCKENDCNILLLPCTHHRLCEPCAESVTNCPACGRRVEERVKTYMA</sequence>
<name>A0ABY7EH23_MYAAR</name>
<dbReference type="Gene3D" id="1.10.1170.10">
    <property type="entry name" value="Inhibitor Of Apoptosis Protein (2mihbC-IAP-1), Chain A"/>
    <property type="match status" value="1"/>
</dbReference>
<feature type="region of interest" description="Disordered" evidence="5">
    <location>
        <begin position="128"/>
        <end position="150"/>
    </location>
</feature>
<keyword evidence="2 4" id="KW-0479">Metal-binding</keyword>
<dbReference type="InterPro" id="IPR001841">
    <property type="entry name" value="Znf_RING"/>
</dbReference>
<dbReference type="Proteomes" id="UP001164746">
    <property type="component" value="Chromosome 6"/>
</dbReference>
<evidence type="ECO:0000256" key="1">
    <source>
        <dbReference type="ARBA" id="ARBA00006672"/>
    </source>
</evidence>
<dbReference type="Pfam" id="PF00653">
    <property type="entry name" value="BIR"/>
    <property type="match status" value="1"/>
</dbReference>
<evidence type="ECO:0000256" key="2">
    <source>
        <dbReference type="ARBA" id="ARBA00022771"/>
    </source>
</evidence>
<keyword evidence="8" id="KW-1185">Reference proteome</keyword>
<evidence type="ECO:0000313" key="7">
    <source>
        <dbReference type="EMBL" id="WAR08106.1"/>
    </source>
</evidence>
<reference evidence="7" key="1">
    <citation type="submission" date="2022-11" db="EMBL/GenBank/DDBJ databases">
        <title>Centuries of genome instability and evolution in soft-shell clam transmissible cancer (bioRxiv).</title>
        <authorList>
            <person name="Hart S.F.M."/>
            <person name="Yonemitsu M.A."/>
            <person name="Giersch R.M."/>
            <person name="Beal B.F."/>
            <person name="Arriagada G."/>
            <person name="Davis B.W."/>
            <person name="Ostrander E.A."/>
            <person name="Goff S.P."/>
            <person name="Metzger M.J."/>
        </authorList>
    </citation>
    <scope>NUCLEOTIDE SEQUENCE</scope>
    <source>
        <strain evidence="7">MELC-2E11</strain>
        <tissue evidence="7">Siphon/mantle</tissue>
    </source>
</reference>
<evidence type="ECO:0000313" key="8">
    <source>
        <dbReference type="Proteomes" id="UP001164746"/>
    </source>
</evidence>
<dbReference type="PROSITE" id="PS50143">
    <property type="entry name" value="BIR_REPEAT_2"/>
    <property type="match status" value="1"/>
</dbReference>
<dbReference type="InterPro" id="IPR001370">
    <property type="entry name" value="BIR_rpt"/>
</dbReference>
<proteinExistence type="inferred from homology"/>
<dbReference type="InterPro" id="IPR013083">
    <property type="entry name" value="Znf_RING/FYVE/PHD"/>
</dbReference>
<keyword evidence="2 4" id="KW-0863">Zinc-finger</keyword>
<feature type="domain" description="RING-type" evidence="6">
    <location>
        <begin position="161"/>
        <end position="195"/>
    </location>
</feature>
<dbReference type="EMBL" id="CP111017">
    <property type="protein sequence ID" value="WAR08106.1"/>
    <property type="molecule type" value="Genomic_DNA"/>
</dbReference>
<evidence type="ECO:0000256" key="5">
    <source>
        <dbReference type="SAM" id="MobiDB-lite"/>
    </source>
</evidence>
<evidence type="ECO:0000256" key="4">
    <source>
        <dbReference type="PROSITE-ProRule" id="PRU00175"/>
    </source>
</evidence>
<dbReference type="SMART" id="SM00238">
    <property type="entry name" value="BIR"/>
    <property type="match status" value="1"/>
</dbReference>
<dbReference type="Pfam" id="PF13920">
    <property type="entry name" value="zf-C3HC4_3"/>
    <property type="match status" value="1"/>
</dbReference>
<evidence type="ECO:0000256" key="3">
    <source>
        <dbReference type="ARBA" id="ARBA00022833"/>
    </source>
</evidence>
<evidence type="ECO:0000259" key="6">
    <source>
        <dbReference type="PROSITE" id="PS50089"/>
    </source>
</evidence>
<dbReference type="PANTHER" id="PTHR10044:SF139">
    <property type="entry name" value="DEATH-ASSOCIATED INHIBITOR OF APOPTOSIS 2"/>
    <property type="match status" value="1"/>
</dbReference>
<feature type="compositionally biased region" description="Acidic residues" evidence="5">
    <location>
        <begin position="136"/>
        <end position="149"/>
    </location>
</feature>
<comment type="similarity">
    <text evidence="1">Belongs to the IAP family.</text>
</comment>
<accession>A0ABY7EH23</accession>
<dbReference type="InterPro" id="IPR050784">
    <property type="entry name" value="IAP"/>
</dbReference>
<protein>
    <submittedName>
        <fullName evidence="7">BIR7B-like protein</fullName>
    </submittedName>
</protein>
<dbReference type="PROSITE" id="PS50089">
    <property type="entry name" value="ZF_RING_2"/>
    <property type="match status" value="1"/>
</dbReference>
<dbReference type="SUPFAM" id="SSF57924">
    <property type="entry name" value="Inhibitor of apoptosis (IAP) repeat"/>
    <property type="match status" value="1"/>
</dbReference>
<dbReference type="CDD" id="cd00022">
    <property type="entry name" value="BIR"/>
    <property type="match status" value="1"/>
</dbReference>